<organism evidence="1 2">
    <name type="scientific">Mesorhizobium salmacidum</name>
    <dbReference type="NCBI Taxonomy" id="3015171"/>
    <lineage>
        <taxon>Bacteria</taxon>
        <taxon>Pseudomonadati</taxon>
        <taxon>Pseudomonadota</taxon>
        <taxon>Alphaproteobacteria</taxon>
        <taxon>Hyphomicrobiales</taxon>
        <taxon>Phyllobacteriaceae</taxon>
        <taxon>Mesorhizobium</taxon>
    </lineage>
</organism>
<proteinExistence type="predicted"/>
<sequence>MAHQTPALTFSGRHLRLDYLCALLLLGVSAGCSSSDRIEQQSQTAASAAQTVSMVLDAWTSGAAPFAYTAGTLQSVGKTLADAEAQIRSAETAEPAEQAALATAVKDLSVAVAHAGAGLQAGNRAGVQKAKQDLQLASRSLAAAYAKYFAPKP</sequence>
<comment type="caution">
    <text evidence="1">The sequence shown here is derived from an EMBL/GenBank/DDBJ whole genome shotgun (WGS) entry which is preliminary data.</text>
</comment>
<name>A0ABU8KT52_9HYPH</name>
<evidence type="ECO:0000313" key="2">
    <source>
        <dbReference type="Proteomes" id="UP001387293"/>
    </source>
</evidence>
<accession>A0ABU8KT52</accession>
<dbReference type="EMBL" id="JAPYKS010000005">
    <property type="protein sequence ID" value="MEI9408886.1"/>
    <property type="molecule type" value="Genomic_DNA"/>
</dbReference>
<evidence type="ECO:0000313" key="1">
    <source>
        <dbReference type="EMBL" id="MEI9408886.1"/>
    </source>
</evidence>
<keyword evidence="2" id="KW-1185">Reference proteome</keyword>
<dbReference type="RefSeq" id="WP_051442699.1">
    <property type="nucleotide sequence ID" value="NZ_JAPYKS010000005.1"/>
</dbReference>
<dbReference type="Proteomes" id="UP001387293">
    <property type="component" value="Unassembled WGS sequence"/>
</dbReference>
<reference evidence="1 2" key="1">
    <citation type="submission" date="2022-12" db="EMBL/GenBank/DDBJ databases">
        <authorList>
            <person name="Muema E."/>
        </authorList>
    </citation>
    <scope>NUCLEOTIDE SEQUENCE [LARGE SCALE GENOMIC DNA]</scope>
    <source>
        <strain evidence="2">1326</strain>
    </source>
</reference>
<protein>
    <submittedName>
        <fullName evidence="1">Uncharacterized protein</fullName>
    </submittedName>
</protein>
<gene>
    <name evidence="1" type="ORF">O7A60_08905</name>
</gene>